<comment type="caution">
    <text evidence="4">The sequence shown here is derived from an EMBL/GenBank/DDBJ whole genome shotgun (WGS) entry which is preliminary data.</text>
</comment>
<feature type="binding site" evidence="3">
    <location>
        <position position="4"/>
    </location>
    <ligand>
        <name>Zn(2+)</name>
        <dbReference type="ChEBI" id="CHEBI:29105"/>
    </ligand>
</feature>
<feature type="binding site" evidence="3">
    <location>
        <position position="23"/>
    </location>
    <ligand>
        <name>Zn(2+)</name>
        <dbReference type="ChEBI" id="CHEBI:29105"/>
    </ligand>
</feature>
<feature type="binding site" evidence="3">
    <location>
        <position position="7"/>
    </location>
    <ligand>
        <name>Zn(2+)</name>
        <dbReference type="ChEBI" id="CHEBI:29105"/>
    </ligand>
</feature>
<keyword evidence="5" id="KW-1185">Reference proteome</keyword>
<dbReference type="Pfam" id="PF03884">
    <property type="entry name" value="YacG"/>
    <property type="match status" value="1"/>
</dbReference>
<evidence type="ECO:0000256" key="3">
    <source>
        <dbReference type="HAMAP-Rule" id="MF_00649"/>
    </source>
</evidence>
<keyword evidence="2 3" id="KW-0862">Zinc</keyword>
<comment type="function">
    <text evidence="3">Inhibits all the catalytic activities of DNA gyrase by preventing its interaction with DNA. Acts by binding directly to the C-terminal domain of GyrB, which probably disrupts DNA binding by the gyrase.</text>
</comment>
<dbReference type="InterPro" id="IPR013088">
    <property type="entry name" value="Znf_NHR/GATA"/>
</dbReference>
<comment type="similarity">
    <text evidence="3">Belongs to the DNA gyrase inhibitor YacG family.</text>
</comment>
<dbReference type="InterPro" id="IPR005584">
    <property type="entry name" value="DNA_gyrase_inhibitor_YacG"/>
</dbReference>
<evidence type="ECO:0000313" key="5">
    <source>
        <dbReference type="Proteomes" id="UP001230156"/>
    </source>
</evidence>
<dbReference type="Proteomes" id="UP001230156">
    <property type="component" value="Unassembled WGS sequence"/>
</dbReference>
<dbReference type="SUPFAM" id="SSF57716">
    <property type="entry name" value="Glucocorticoid receptor-like (DNA-binding domain)"/>
    <property type="match status" value="1"/>
</dbReference>
<dbReference type="PANTHER" id="PTHR36150">
    <property type="entry name" value="DNA GYRASE INHIBITOR YACG"/>
    <property type="match status" value="1"/>
</dbReference>
<dbReference type="EMBL" id="JAUYVI010000003">
    <property type="protein sequence ID" value="MDQ7247768.1"/>
    <property type="molecule type" value="Genomic_DNA"/>
</dbReference>
<proteinExistence type="inferred from homology"/>
<gene>
    <name evidence="3 4" type="primary">yacG</name>
    <name evidence="4" type="ORF">Q8A70_08825</name>
</gene>
<feature type="binding site" evidence="3">
    <location>
        <position position="19"/>
    </location>
    <ligand>
        <name>Zn(2+)</name>
        <dbReference type="ChEBI" id="CHEBI:29105"/>
    </ligand>
</feature>
<dbReference type="RefSeq" id="WP_379955203.1">
    <property type="nucleotide sequence ID" value="NZ_JAUYVI010000003.1"/>
</dbReference>
<dbReference type="HAMAP" id="MF_00649">
    <property type="entry name" value="DNA_gyrase_inhibitor_YacG"/>
    <property type="match status" value="1"/>
</dbReference>
<evidence type="ECO:0000256" key="2">
    <source>
        <dbReference type="ARBA" id="ARBA00022833"/>
    </source>
</evidence>
<reference evidence="5" key="1">
    <citation type="submission" date="2023-08" db="EMBL/GenBank/DDBJ databases">
        <title>Rhodospirillaceae gen. nov., a novel taxon isolated from the Yangtze River Yuezi River estuary sludge.</title>
        <authorList>
            <person name="Ruan L."/>
        </authorList>
    </citation>
    <scope>NUCLEOTIDE SEQUENCE [LARGE SCALE GENOMIC DNA]</scope>
    <source>
        <strain evidence="5">R-7</strain>
    </source>
</reference>
<organism evidence="4 5">
    <name type="scientific">Dongia sedimenti</name>
    <dbReference type="NCBI Taxonomy" id="3064282"/>
    <lineage>
        <taxon>Bacteria</taxon>
        <taxon>Pseudomonadati</taxon>
        <taxon>Pseudomonadota</taxon>
        <taxon>Alphaproteobacteria</taxon>
        <taxon>Rhodospirillales</taxon>
        <taxon>Dongiaceae</taxon>
        <taxon>Dongia</taxon>
    </lineage>
</organism>
<sequence>MAKCPNCGKPVVVEFRPFCSARCKQVDLNRWFSESYRVPVGNVDEDEDEAARPDRSEEP</sequence>
<dbReference type="Gene3D" id="3.30.50.10">
    <property type="entry name" value="Erythroid Transcription Factor GATA-1, subunit A"/>
    <property type="match status" value="1"/>
</dbReference>
<keyword evidence="1 3" id="KW-0479">Metal-binding</keyword>
<comment type="cofactor">
    <cofactor evidence="3">
        <name>Zn(2+)</name>
        <dbReference type="ChEBI" id="CHEBI:29105"/>
    </cofactor>
    <text evidence="3">Binds 1 zinc ion.</text>
</comment>
<comment type="subunit">
    <text evidence="3">Interacts with GyrB.</text>
</comment>
<dbReference type="PANTHER" id="PTHR36150:SF1">
    <property type="entry name" value="DNA GYRASE INHIBITOR YACG"/>
    <property type="match status" value="1"/>
</dbReference>
<name>A0ABU0YM94_9PROT</name>
<evidence type="ECO:0000256" key="1">
    <source>
        <dbReference type="ARBA" id="ARBA00022723"/>
    </source>
</evidence>
<protein>
    <recommendedName>
        <fullName evidence="3">DNA gyrase inhibitor YacG</fullName>
    </recommendedName>
</protein>
<evidence type="ECO:0000313" key="4">
    <source>
        <dbReference type="EMBL" id="MDQ7247768.1"/>
    </source>
</evidence>
<accession>A0ABU0YM94</accession>